<dbReference type="EMBL" id="JTDY01001889">
    <property type="protein sequence ID" value="KOB72625.1"/>
    <property type="molecule type" value="Genomic_DNA"/>
</dbReference>
<reference evidence="5 6" key="1">
    <citation type="journal article" date="2015" name="Genome Biol. Evol.">
        <title>The genome of winter moth (Operophtera brumata) provides a genomic perspective on sexual dimorphism and phenology.</title>
        <authorList>
            <person name="Derks M.F."/>
            <person name="Smit S."/>
            <person name="Salis L."/>
            <person name="Schijlen E."/>
            <person name="Bossers A."/>
            <person name="Mateman C."/>
            <person name="Pijl A.S."/>
            <person name="de Ridder D."/>
            <person name="Groenen M.A."/>
            <person name="Visser M.E."/>
            <person name="Megens H.J."/>
        </authorList>
    </citation>
    <scope>NUCLEOTIDE SEQUENCE [LARGE SCALE GENOMIC DNA]</scope>
    <source>
        <strain evidence="5">WM2013NL</strain>
        <tissue evidence="5">Head and thorax</tissue>
    </source>
</reference>
<keyword evidence="4" id="KW-0812">Transmembrane</keyword>
<keyword evidence="2" id="KW-0732">Signal</keyword>
<feature type="transmembrane region" description="Helical" evidence="4">
    <location>
        <begin position="102"/>
        <end position="121"/>
    </location>
</feature>
<evidence type="ECO:0000313" key="5">
    <source>
        <dbReference type="EMBL" id="KOB72625.1"/>
    </source>
</evidence>
<organism evidence="5 6">
    <name type="scientific">Operophtera brumata</name>
    <name type="common">Winter moth</name>
    <name type="synonym">Phalaena brumata</name>
    <dbReference type="NCBI Taxonomy" id="104452"/>
    <lineage>
        <taxon>Eukaryota</taxon>
        <taxon>Metazoa</taxon>
        <taxon>Ecdysozoa</taxon>
        <taxon>Arthropoda</taxon>
        <taxon>Hexapoda</taxon>
        <taxon>Insecta</taxon>
        <taxon>Pterygota</taxon>
        <taxon>Neoptera</taxon>
        <taxon>Endopterygota</taxon>
        <taxon>Lepidoptera</taxon>
        <taxon>Glossata</taxon>
        <taxon>Ditrysia</taxon>
        <taxon>Geometroidea</taxon>
        <taxon>Geometridae</taxon>
        <taxon>Larentiinae</taxon>
        <taxon>Operophtera</taxon>
    </lineage>
</organism>
<protein>
    <submittedName>
        <fullName evidence="5">Cuticle protein 1</fullName>
    </submittedName>
</protein>
<name>A0A0L7LB41_OPEBR</name>
<dbReference type="InterPro" id="IPR031311">
    <property type="entry name" value="CHIT_BIND_RR_consensus"/>
</dbReference>
<dbReference type="InterPro" id="IPR000618">
    <property type="entry name" value="Insect_cuticle"/>
</dbReference>
<dbReference type="PANTHER" id="PTHR10380">
    <property type="entry name" value="CUTICLE PROTEIN"/>
    <property type="match status" value="1"/>
</dbReference>
<dbReference type="GO" id="GO:0008010">
    <property type="term" value="F:structural constituent of chitin-based larval cuticle"/>
    <property type="evidence" value="ECO:0007669"/>
    <property type="project" value="TreeGrafter"/>
</dbReference>
<dbReference type="STRING" id="104452.A0A0L7LB41"/>
<evidence type="ECO:0000256" key="3">
    <source>
        <dbReference type="PROSITE-ProRule" id="PRU00497"/>
    </source>
</evidence>
<dbReference type="PROSITE" id="PS51155">
    <property type="entry name" value="CHIT_BIND_RR_2"/>
    <property type="match status" value="1"/>
</dbReference>
<accession>A0A0L7LB41</accession>
<dbReference type="Pfam" id="PF00379">
    <property type="entry name" value="Chitin_bind_4"/>
    <property type="match status" value="1"/>
</dbReference>
<dbReference type="PANTHER" id="PTHR10380:SF218">
    <property type="entry name" value="ADULT CUTICLE PROTEIN 65AA-RELATED"/>
    <property type="match status" value="1"/>
</dbReference>
<dbReference type="InterPro" id="IPR050468">
    <property type="entry name" value="Cuticle_Struct_Prot"/>
</dbReference>
<keyword evidence="1 3" id="KW-0193">Cuticle</keyword>
<keyword evidence="6" id="KW-1185">Reference proteome</keyword>
<keyword evidence="4" id="KW-0472">Membrane</keyword>
<gene>
    <name evidence="5" type="ORF">OBRU01_11958</name>
</gene>
<evidence type="ECO:0000256" key="2">
    <source>
        <dbReference type="ARBA" id="ARBA00022729"/>
    </source>
</evidence>
<dbReference type="PROSITE" id="PS00233">
    <property type="entry name" value="CHIT_BIND_RR_1"/>
    <property type="match status" value="1"/>
</dbReference>
<comment type="caution">
    <text evidence="5">The sequence shown here is derived from an EMBL/GenBank/DDBJ whole genome shotgun (WGS) entry which is preliminary data.</text>
</comment>
<proteinExistence type="predicted"/>
<keyword evidence="4" id="KW-1133">Transmembrane helix</keyword>
<dbReference type="AlphaFoldDB" id="A0A0L7LB41"/>
<evidence type="ECO:0000313" key="6">
    <source>
        <dbReference type="Proteomes" id="UP000037510"/>
    </source>
</evidence>
<dbReference type="GO" id="GO:0062129">
    <property type="term" value="C:chitin-based extracellular matrix"/>
    <property type="evidence" value="ECO:0007669"/>
    <property type="project" value="TreeGrafter"/>
</dbReference>
<evidence type="ECO:0000256" key="4">
    <source>
        <dbReference type="SAM" id="Phobius"/>
    </source>
</evidence>
<evidence type="ECO:0000256" key="1">
    <source>
        <dbReference type="ARBA" id="ARBA00022460"/>
    </source>
</evidence>
<feature type="transmembrane region" description="Helical" evidence="4">
    <location>
        <begin position="33"/>
        <end position="52"/>
    </location>
</feature>
<sequence>MRKFMISHGPKTPPGIFRLPSDSFILSGFKGDYLAKFIVFALFMAVAAALPADQRNVEIIRNVLDNIGVEGFRSAIVLLQFDGNRIESTEFITVQIFLNLKFIPQFIVFALFMAVAAALPADQRNVEIIRNVLDNIGVEGFRSADGTSAQADGVIENAGTENEAIAVRGQYSHVGPDGVTYTVTYIADRNGFQPSGAHLPVAPQV</sequence>
<dbReference type="Proteomes" id="UP000037510">
    <property type="component" value="Unassembled WGS sequence"/>
</dbReference>